<keyword evidence="4 9" id="KW-0863">Zinc-finger</keyword>
<gene>
    <name evidence="11" type="ORF">COCON_G00003980</name>
</gene>
<dbReference type="PROSITE" id="PS50157">
    <property type="entry name" value="ZINC_FINGER_C2H2_2"/>
    <property type="match status" value="5"/>
</dbReference>
<evidence type="ECO:0000259" key="10">
    <source>
        <dbReference type="PROSITE" id="PS50157"/>
    </source>
</evidence>
<keyword evidence="8" id="KW-0539">Nucleus</keyword>
<keyword evidence="6" id="KW-0805">Transcription regulation</keyword>
<evidence type="ECO:0000256" key="4">
    <source>
        <dbReference type="ARBA" id="ARBA00022771"/>
    </source>
</evidence>
<comment type="subcellular location">
    <subcellularLocation>
        <location evidence="1">Nucleus</location>
    </subcellularLocation>
</comment>
<feature type="domain" description="C2H2-type" evidence="10">
    <location>
        <begin position="11"/>
        <end position="38"/>
    </location>
</feature>
<proteinExistence type="predicted"/>
<dbReference type="AlphaFoldDB" id="A0A9Q1E1R3"/>
<comment type="caution">
    <text evidence="11">The sequence shown here is derived from an EMBL/GenBank/DDBJ whole genome shotgun (WGS) entry which is preliminary data.</text>
</comment>
<keyword evidence="2" id="KW-0479">Metal-binding</keyword>
<evidence type="ECO:0000256" key="5">
    <source>
        <dbReference type="ARBA" id="ARBA00022833"/>
    </source>
</evidence>
<evidence type="ECO:0000256" key="3">
    <source>
        <dbReference type="ARBA" id="ARBA00022737"/>
    </source>
</evidence>
<evidence type="ECO:0000256" key="8">
    <source>
        <dbReference type="ARBA" id="ARBA00023242"/>
    </source>
</evidence>
<keyword evidence="3" id="KW-0677">Repeat</keyword>
<keyword evidence="12" id="KW-1185">Reference proteome</keyword>
<dbReference type="GO" id="GO:0005634">
    <property type="term" value="C:nucleus"/>
    <property type="evidence" value="ECO:0007669"/>
    <property type="project" value="UniProtKB-SubCell"/>
</dbReference>
<dbReference type="Pfam" id="PF00096">
    <property type="entry name" value="zf-C2H2"/>
    <property type="match status" value="3"/>
</dbReference>
<feature type="domain" description="C2H2-type" evidence="10">
    <location>
        <begin position="207"/>
        <end position="234"/>
    </location>
</feature>
<evidence type="ECO:0000256" key="1">
    <source>
        <dbReference type="ARBA" id="ARBA00004123"/>
    </source>
</evidence>
<dbReference type="FunFam" id="3.30.160.60:FF:000624">
    <property type="entry name" value="zinc finger protein 697"/>
    <property type="match status" value="2"/>
</dbReference>
<dbReference type="EMBL" id="JAFJMO010000001">
    <property type="protein sequence ID" value="KAJ8287739.1"/>
    <property type="molecule type" value="Genomic_DNA"/>
</dbReference>
<accession>A0A9Q1E1R3</accession>
<sequence>MTQTQLLMHRKMCPICERSFKWRGSLPAHIVRHTDNKLFGCDVCGKTFSYQTNLARHLIIHAGTRPYSCRQCGKTFNQSSNLRQHLLVHAKAGTLRLAPQREQGPGAQPLHPCPDCPASFHSFSQLQEHRLTHPAQDSFPCSGCGLEACQCQQHDDQLPAAHQDAECLSCPRCSAPFHSQEALEEHGGSCAGGRGRRGRRSRSARQSECLLCGRCCGSAPELELHQLSHAGQPQLQCPLAPCPRCFTTSHALQNHLFSHFPGPTCQNLRPEGLLDPTAPQPEEETEVETTVAVLPLWEVFPADPAHAGP</sequence>
<evidence type="ECO:0000256" key="6">
    <source>
        <dbReference type="ARBA" id="ARBA00023015"/>
    </source>
</evidence>
<dbReference type="PROSITE" id="PS00028">
    <property type="entry name" value="ZINC_FINGER_C2H2_1"/>
    <property type="match status" value="5"/>
</dbReference>
<keyword evidence="5" id="KW-0862">Zinc</keyword>
<dbReference type="OrthoDB" id="6910977at2759"/>
<dbReference type="SMART" id="SM00355">
    <property type="entry name" value="ZnF_C2H2"/>
    <property type="match status" value="6"/>
</dbReference>
<reference evidence="11" key="1">
    <citation type="journal article" date="2023" name="Science">
        <title>Genome structures resolve the early diversification of teleost fishes.</title>
        <authorList>
            <person name="Parey E."/>
            <person name="Louis A."/>
            <person name="Montfort J."/>
            <person name="Bouchez O."/>
            <person name="Roques C."/>
            <person name="Iampietro C."/>
            <person name="Lluch J."/>
            <person name="Castinel A."/>
            <person name="Donnadieu C."/>
            <person name="Desvignes T."/>
            <person name="Floi Bucao C."/>
            <person name="Jouanno E."/>
            <person name="Wen M."/>
            <person name="Mejri S."/>
            <person name="Dirks R."/>
            <person name="Jansen H."/>
            <person name="Henkel C."/>
            <person name="Chen W.J."/>
            <person name="Zahm M."/>
            <person name="Cabau C."/>
            <person name="Klopp C."/>
            <person name="Thompson A.W."/>
            <person name="Robinson-Rechavi M."/>
            <person name="Braasch I."/>
            <person name="Lecointre G."/>
            <person name="Bobe J."/>
            <person name="Postlethwait J.H."/>
            <person name="Berthelot C."/>
            <person name="Roest Crollius H."/>
            <person name="Guiguen Y."/>
        </authorList>
    </citation>
    <scope>NUCLEOTIDE SEQUENCE</scope>
    <source>
        <strain evidence="11">Concon-B</strain>
    </source>
</reference>
<dbReference type="SUPFAM" id="SSF57667">
    <property type="entry name" value="beta-beta-alpha zinc fingers"/>
    <property type="match status" value="4"/>
</dbReference>
<protein>
    <recommendedName>
        <fullName evidence="10">C2H2-type domain-containing protein</fullName>
    </recommendedName>
</protein>
<evidence type="ECO:0000313" key="12">
    <source>
        <dbReference type="Proteomes" id="UP001152803"/>
    </source>
</evidence>
<dbReference type="PANTHER" id="PTHR47772:SF13">
    <property type="entry name" value="GASTRULA ZINC FINGER PROTEIN XLCGF49.1-LIKE-RELATED"/>
    <property type="match status" value="1"/>
</dbReference>
<feature type="domain" description="C2H2-type" evidence="10">
    <location>
        <begin position="67"/>
        <end position="94"/>
    </location>
</feature>
<evidence type="ECO:0000256" key="2">
    <source>
        <dbReference type="ARBA" id="ARBA00022723"/>
    </source>
</evidence>
<evidence type="ECO:0000313" key="11">
    <source>
        <dbReference type="EMBL" id="KAJ8287739.1"/>
    </source>
</evidence>
<dbReference type="InterPro" id="IPR050636">
    <property type="entry name" value="C2H2-ZF_domain-containing"/>
</dbReference>
<dbReference type="PANTHER" id="PTHR47772">
    <property type="entry name" value="ZINC FINGER PROTEIN 200"/>
    <property type="match status" value="1"/>
</dbReference>
<feature type="domain" description="C2H2-type" evidence="10">
    <location>
        <begin position="111"/>
        <end position="138"/>
    </location>
</feature>
<dbReference type="InterPro" id="IPR036236">
    <property type="entry name" value="Znf_C2H2_sf"/>
</dbReference>
<organism evidence="11 12">
    <name type="scientific">Conger conger</name>
    <name type="common">Conger eel</name>
    <name type="synonym">Muraena conger</name>
    <dbReference type="NCBI Taxonomy" id="82655"/>
    <lineage>
        <taxon>Eukaryota</taxon>
        <taxon>Metazoa</taxon>
        <taxon>Chordata</taxon>
        <taxon>Craniata</taxon>
        <taxon>Vertebrata</taxon>
        <taxon>Euteleostomi</taxon>
        <taxon>Actinopterygii</taxon>
        <taxon>Neopterygii</taxon>
        <taxon>Teleostei</taxon>
        <taxon>Anguilliformes</taxon>
        <taxon>Congridae</taxon>
        <taxon>Conger</taxon>
    </lineage>
</organism>
<dbReference type="Gene3D" id="3.30.160.60">
    <property type="entry name" value="Classic Zinc Finger"/>
    <property type="match status" value="4"/>
</dbReference>
<keyword evidence="7" id="KW-0804">Transcription</keyword>
<feature type="domain" description="C2H2-type" evidence="10">
    <location>
        <begin position="39"/>
        <end position="66"/>
    </location>
</feature>
<name>A0A9Q1E1R3_CONCO</name>
<evidence type="ECO:0000256" key="9">
    <source>
        <dbReference type="PROSITE-ProRule" id="PRU00042"/>
    </source>
</evidence>
<dbReference type="GO" id="GO:0008270">
    <property type="term" value="F:zinc ion binding"/>
    <property type="evidence" value="ECO:0007669"/>
    <property type="project" value="UniProtKB-KW"/>
</dbReference>
<dbReference type="InterPro" id="IPR013087">
    <property type="entry name" value="Znf_C2H2_type"/>
</dbReference>
<evidence type="ECO:0000256" key="7">
    <source>
        <dbReference type="ARBA" id="ARBA00023163"/>
    </source>
</evidence>
<dbReference type="Proteomes" id="UP001152803">
    <property type="component" value="Unassembled WGS sequence"/>
</dbReference>